<evidence type="ECO:0000256" key="1">
    <source>
        <dbReference type="ARBA" id="ARBA00001911"/>
    </source>
</evidence>
<dbReference type="InterPro" id="IPR016040">
    <property type="entry name" value="NAD(P)-bd_dom"/>
</dbReference>
<comment type="pathway">
    <text evidence="3">Nucleotide-sugar biosynthesis; UDP-alpha-D-xylose biosynthesis; UDP-alpha-D-xylose from UDP-alpha-D-glucuronate: step 1/1.</text>
</comment>
<evidence type="ECO:0000256" key="3">
    <source>
        <dbReference type="ARBA" id="ARBA00005100"/>
    </source>
</evidence>
<keyword evidence="7" id="KW-0812">Transmembrane</keyword>
<dbReference type="GO" id="GO:0042732">
    <property type="term" value="P:D-xylose metabolic process"/>
    <property type="evidence" value="ECO:0007669"/>
    <property type="project" value="InterPro"/>
</dbReference>
<keyword evidence="9" id="KW-0735">Signal-anchor</keyword>
<evidence type="ECO:0000256" key="9">
    <source>
        <dbReference type="ARBA" id="ARBA00022968"/>
    </source>
</evidence>
<evidence type="ECO:0000313" key="20">
    <source>
        <dbReference type="Proteomes" id="UP000016932"/>
    </source>
</evidence>
<keyword evidence="10" id="KW-1133">Transmembrane helix</keyword>
<dbReference type="GO" id="GO:0048040">
    <property type="term" value="F:UDP-glucuronate decarboxylase activity"/>
    <property type="evidence" value="ECO:0007669"/>
    <property type="project" value="UniProtKB-EC"/>
</dbReference>
<feature type="domain" description="NAD(P)-binding" evidence="18">
    <location>
        <begin position="34"/>
        <end position="326"/>
    </location>
</feature>
<comment type="subcellular location">
    <subcellularLocation>
        <location evidence="2">Golgi apparatus</location>
        <location evidence="2">Golgi stack membrane</location>
        <topology evidence="2">Single-pass type II membrane protein</topology>
    </subcellularLocation>
</comment>
<evidence type="ECO:0000256" key="12">
    <source>
        <dbReference type="ARBA" id="ARBA00023034"/>
    </source>
</evidence>
<evidence type="ECO:0000256" key="4">
    <source>
        <dbReference type="ARBA" id="ARBA00007505"/>
    </source>
</evidence>
<dbReference type="GeneID" id="19335184"/>
<evidence type="ECO:0000256" key="16">
    <source>
        <dbReference type="ARBA" id="ARBA00031585"/>
    </source>
</evidence>
<dbReference type="PANTHER" id="PTHR43078:SF6">
    <property type="entry name" value="UDP-GLUCURONIC ACID DECARBOXYLASE 1"/>
    <property type="match status" value="1"/>
</dbReference>
<keyword evidence="12" id="KW-0333">Golgi apparatus</keyword>
<evidence type="ECO:0000256" key="15">
    <source>
        <dbReference type="ARBA" id="ARBA00023239"/>
    </source>
</evidence>
<dbReference type="AlphaFoldDB" id="M3AMK2"/>
<comment type="similarity">
    <text evidence="4">Belongs to the NAD(P)-dependent epimerase/dehydratase family. UDP-glucuronic acid decarboxylase subfamily.</text>
</comment>
<dbReference type="KEGG" id="pfj:MYCFIDRAFT_190886"/>
<dbReference type="PANTHER" id="PTHR43078">
    <property type="entry name" value="UDP-GLUCURONIC ACID DECARBOXYLASE-RELATED"/>
    <property type="match status" value="1"/>
</dbReference>
<accession>M3AMK2</accession>
<reference evidence="19 20" key="1">
    <citation type="journal article" date="2012" name="PLoS Pathog.">
        <title>Diverse lifestyles and strategies of plant pathogenesis encoded in the genomes of eighteen Dothideomycetes fungi.</title>
        <authorList>
            <person name="Ohm R.A."/>
            <person name="Feau N."/>
            <person name="Henrissat B."/>
            <person name="Schoch C.L."/>
            <person name="Horwitz B.A."/>
            <person name="Barry K.W."/>
            <person name="Condon B.J."/>
            <person name="Copeland A.C."/>
            <person name="Dhillon B."/>
            <person name="Glaser F."/>
            <person name="Hesse C.N."/>
            <person name="Kosti I."/>
            <person name="LaButti K."/>
            <person name="Lindquist E.A."/>
            <person name="Lucas S."/>
            <person name="Salamov A.A."/>
            <person name="Bradshaw R.E."/>
            <person name="Ciuffetti L."/>
            <person name="Hamelin R.C."/>
            <person name="Kema G.H.J."/>
            <person name="Lawrence C."/>
            <person name="Scott J.A."/>
            <person name="Spatafora J.W."/>
            <person name="Turgeon B.G."/>
            <person name="de Wit P.J.G.M."/>
            <person name="Zhong S."/>
            <person name="Goodwin S.B."/>
            <person name="Grigoriev I.V."/>
        </authorList>
    </citation>
    <scope>NUCLEOTIDE SEQUENCE [LARGE SCALE GENOMIC DNA]</scope>
    <source>
        <strain evidence="19 20">CIRAD86</strain>
    </source>
</reference>
<dbReference type="Proteomes" id="UP000016932">
    <property type="component" value="Unassembled WGS sequence"/>
</dbReference>
<dbReference type="RefSeq" id="XP_007930994.1">
    <property type="nucleotide sequence ID" value="XM_007932803.1"/>
</dbReference>
<keyword evidence="13" id="KW-0472">Membrane</keyword>
<evidence type="ECO:0000256" key="13">
    <source>
        <dbReference type="ARBA" id="ARBA00023136"/>
    </source>
</evidence>
<keyword evidence="20" id="KW-1185">Reference proteome</keyword>
<dbReference type="FunFam" id="3.40.50.720:FF:000065">
    <property type="entry name" value="UDP-glucuronic acid decarboxylase 1"/>
    <property type="match status" value="1"/>
</dbReference>
<dbReference type="GO" id="GO:0032580">
    <property type="term" value="C:Golgi cisterna membrane"/>
    <property type="evidence" value="ECO:0007669"/>
    <property type="project" value="UniProtKB-SubCell"/>
</dbReference>
<evidence type="ECO:0000256" key="2">
    <source>
        <dbReference type="ARBA" id="ARBA00004447"/>
    </source>
</evidence>
<protein>
    <recommendedName>
        <fullName evidence="6">UDP-glucuronic acid decarboxylase 1</fullName>
        <ecNumber evidence="5">4.1.1.35</ecNumber>
    </recommendedName>
    <alternativeName>
        <fullName evidence="16">UDP-glucuronate decarboxylase 1</fullName>
    </alternativeName>
</protein>
<evidence type="ECO:0000256" key="7">
    <source>
        <dbReference type="ARBA" id="ARBA00022692"/>
    </source>
</evidence>
<evidence type="ECO:0000256" key="11">
    <source>
        <dbReference type="ARBA" id="ARBA00023027"/>
    </source>
</evidence>
<dbReference type="UniPathway" id="UPA00796">
    <property type="reaction ID" value="UER00771"/>
</dbReference>
<evidence type="ECO:0000259" key="18">
    <source>
        <dbReference type="Pfam" id="PF16363"/>
    </source>
</evidence>
<evidence type="ECO:0000256" key="8">
    <source>
        <dbReference type="ARBA" id="ARBA00022793"/>
    </source>
</evidence>
<dbReference type="Pfam" id="PF16363">
    <property type="entry name" value="GDP_Man_Dehyd"/>
    <property type="match status" value="1"/>
</dbReference>
<dbReference type="STRING" id="383855.M3AMK2"/>
<dbReference type="InterPro" id="IPR036291">
    <property type="entry name" value="NAD(P)-bd_dom_sf"/>
</dbReference>
<sequence>MSRSAAAIERTIWCAMSFPAPPMEKQTYIRVHDGFLGSRLVGVLLSQGHSVTVLDNHWTSLQFSLNDFKDDPALTIIQSVIESCDQIYHLACPASPVHFATHALKILDTCYLGTRNVLEKARLWNARVLLASTSEVYGQAERDPQDEGYFGNVNCFGPRSCYDEGKRVAESLAYAYQQQYPGALEIRVARIFNAYGPGMHARDGRVVCSFVDAALRQAEIWINGDGQSTRCFQYVDDCVAGLQSLMQSSWQGGPVNIGREQATTIAELAQIINSLVSASTRCPEARIVHGPALPDEPMQRRPDCTLARNVLGWEARTSLQEGLRRTIEWHVDL</sequence>
<dbReference type="Gene3D" id="3.40.50.720">
    <property type="entry name" value="NAD(P)-binding Rossmann-like Domain"/>
    <property type="match status" value="1"/>
</dbReference>
<evidence type="ECO:0000256" key="10">
    <source>
        <dbReference type="ARBA" id="ARBA00022989"/>
    </source>
</evidence>
<dbReference type="EMBL" id="KB446563">
    <property type="protein sequence ID" value="EME78682.1"/>
    <property type="molecule type" value="Genomic_DNA"/>
</dbReference>
<evidence type="ECO:0000256" key="6">
    <source>
        <dbReference type="ARBA" id="ARBA00018816"/>
    </source>
</evidence>
<dbReference type="GO" id="GO:0070403">
    <property type="term" value="F:NAD+ binding"/>
    <property type="evidence" value="ECO:0007669"/>
    <property type="project" value="InterPro"/>
</dbReference>
<keyword evidence="14" id="KW-0325">Glycoprotein</keyword>
<keyword evidence="11" id="KW-0520">NAD</keyword>
<dbReference type="EC" id="4.1.1.35" evidence="5"/>
<gene>
    <name evidence="19" type="ORF">MYCFIDRAFT_190886</name>
</gene>
<dbReference type="VEuPathDB" id="FungiDB:MYCFIDRAFT_190886"/>
<proteinExistence type="inferred from homology"/>
<keyword evidence="15" id="KW-0456">Lyase</keyword>
<dbReference type="eggNOG" id="KOG1429">
    <property type="taxonomic scope" value="Eukaryota"/>
</dbReference>
<name>M3AMK2_PSEFD</name>
<dbReference type="InterPro" id="IPR044516">
    <property type="entry name" value="UXS-like"/>
</dbReference>
<evidence type="ECO:0000256" key="5">
    <source>
        <dbReference type="ARBA" id="ARBA00012290"/>
    </source>
</evidence>
<dbReference type="GO" id="GO:0033320">
    <property type="term" value="P:UDP-D-xylose biosynthetic process"/>
    <property type="evidence" value="ECO:0007669"/>
    <property type="project" value="UniProtKB-UniPathway"/>
</dbReference>
<dbReference type="OrthoDB" id="331544at2759"/>
<organism evidence="19 20">
    <name type="scientific">Pseudocercospora fijiensis (strain CIRAD86)</name>
    <name type="common">Black leaf streak disease fungus</name>
    <name type="synonym">Mycosphaerella fijiensis</name>
    <dbReference type="NCBI Taxonomy" id="383855"/>
    <lineage>
        <taxon>Eukaryota</taxon>
        <taxon>Fungi</taxon>
        <taxon>Dikarya</taxon>
        <taxon>Ascomycota</taxon>
        <taxon>Pezizomycotina</taxon>
        <taxon>Dothideomycetes</taxon>
        <taxon>Dothideomycetidae</taxon>
        <taxon>Mycosphaerellales</taxon>
        <taxon>Mycosphaerellaceae</taxon>
        <taxon>Pseudocercospora</taxon>
    </lineage>
</organism>
<dbReference type="SUPFAM" id="SSF51735">
    <property type="entry name" value="NAD(P)-binding Rossmann-fold domains"/>
    <property type="match status" value="1"/>
</dbReference>
<comment type="cofactor">
    <cofactor evidence="1">
        <name>NAD(+)</name>
        <dbReference type="ChEBI" id="CHEBI:57540"/>
    </cofactor>
</comment>
<evidence type="ECO:0000256" key="17">
    <source>
        <dbReference type="ARBA" id="ARBA00049410"/>
    </source>
</evidence>
<evidence type="ECO:0000256" key="14">
    <source>
        <dbReference type="ARBA" id="ARBA00023180"/>
    </source>
</evidence>
<dbReference type="HOGENOM" id="CLU_007383_4_0_1"/>
<keyword evidence="8" id="KW-0210">Decarboxylase</keyword>
<comment type="catalytic activity">
    <reaction evidence="17">
        <text>UDP-alpha-D-glucuronate + H(+) = UDP-alpha-D-xylose + CO2</text>
        <dbReference type="Rhea" id="RHEA:23916"/>
        <dbReference type="ChEBI" id="CHEBI:15378"/>
        <dbReference type="ChEBI" id="CHEBI:16526"/>
        <dbReference type="ChEBI" id="CHEBI:57632"/>
        <dbReference type="ChEBI" id="CHEBI:58052"/>
        <dbReference type="EC" id="4.1.1.35"/>
    </reaction>
    <physiologicalReaction direction="left-to-right" evidence="17">
        <dbReference type="Rhea" id="RHEA:23917"/>
    </physiologicalReaction>
</comment>
<evidence type="ECO:0000313" key="19">
    <source>
        <dbReference type="EMBL" id="EME78682.1"/>
    </source>
</evidence>